<sequence>MRTRLRTAAVTICVMSTPMMCTMSDPGTKGPPPQPTPIETEPPRMVGPTVLKLIPTRTPPQDTHFKPLPQ</sequence>
<evidence type="ECO:0008006" key="5">
    <source>
        <dbReference type="Google" id="ProtNLM"/>
    </source>
</evidence>
<evidence type="ECO:0000256" key="1">
    <source>
        <dbReference type="SAM" id="MobiDB-lite"/>
    </source>
</evidence>
<comment type="caution">
    <text evidence="3">The sequence shown here is derived from an EMBL/GenBank/DDBJ whole genome shotgun (WGS) entry which is preliminary data.</text>
</comment>
<dbReference type="AlphaFoldDB" id="A0A2S9YX22"/>
<feature type="signal peptide" evidence="2">
    <location>
        <begin position="1"/>
        <end position="23"/>
    </location>
</feature>
<proteinExistence type="predicted"/>
<feature type="region of interest" description="Disordered" evidence="1">
    <location>
        <begin position="20"/>
        <end position="45"/>
    </location>
</feature>
<dbReference type="Proteomes" id="UP000238823">
    <property type="component" value="Unassembled WGS sequence"/>
</dbReference>
<accession>A0A2S9YX22</accession>
<protein>
    <recommendedName>
        <fullName evidence="5">Secreted protein</fullName>
    </recommendedName>
</protein>
<keyword evidence="2" id="KW-0732">Signal</keyword>
<evidence type="ECO:0000313" key="3">
    <source>
        <dbReference type="EMBL" id="PRQ09646.1"/>
    </source>
</evidence>
<organism evidence="3 4">
    <name type="scientific">Enhygromyxa salina</name>
    <dbReference type="NCBI Taxonomy" id="215803"/>
    <lineage>
        <taxon>Bacteria</taxon>
        <taxon>Pseudomonadati</taxon>
        <taxon>Myxococcota</taxon>
        <taxon>Polyangia</taxon>
        <taxon>Nannocystales</taxon>
        <taxon>Nannocystaceae</taxon>
        <taxon>Enhygromyxa</taxon>
    </lineage>
</organism>
<name>A0A2S9YX22_9BACT</name>
<reference evidence="3 4" key="1">
    <citation type="submission" date="2018-03" db="EMBL/GenBank/DDBJ databases">
        <title>Draft Genome Sequences of the Obligatory Marine Myxobacteria Enhygromyxa salina SWB007.</title>
        <authorList>
            <person name="Poehlein A."/>
            <person name="Moghaddam J.A."/>
            <person name="Harms H."/>
            <person name="Alanjari M."/>
            <person name="Koenig G.M."/>
            <person name="Daniel R."/>
            <person name="Schaeberle T.F."/>
        </authorList>
    </citation>
    <scope>NUCLEOTIDE SEQUENCE [LARGE SCALE GENOMIC DNA]</scope>
    <source>
        <strain evidence="3 4">SWB007</strain>
    </source>
</reference>
<gene>
    <name evidence="3" type="ORF">ENSA7_07080</name>
</gene>
<dbReference type="EMBL" id="PVNL01000015">
    <property type="protein sequence ID" value="PRQ09646.1"/>
    <property type="molecule type" value="Genomic_DNA"/>
</dbReference>
<feature type="chain" id="PRO_5015649517" description="Secreted protein" evidence="2">
    <location>
        <begin position="24"/>
        <end position="70"/>
    </location>
</feature>
<evidence type="ECO:0000256" key="2">
    <source>
        <dbReference type="SAM" id="SignalP"/>
    </source>
</evidence>
<evidence type="ECO:0000313" key="4">
    <source>
        <dbReference type="Proteomes" id="UP000238823"/>
    </source>
</evidence>